<dbReference type="Proteomes" id="UP000008066">
    <property type="component" value="Unassembled WGS sequence"/>
</dbReference>
<evidence type="ECO:0000256" key="1">
    <source>
        <dbReference type="SAM" id="MobiDB-lite"/>
    </source>
</evidence>
<dbReference type="AlphaFoldDB" id="G0RYL8"/>
<dbReference type="OMA" id="IFAPRIW"/>
<protein>
    <recommendedName>
        <fullName evidence="4">Leucine rich repeat domain containing protein</fullName>
    </recommendedName>
</protein>
<evidence type="ECO:0008006" key="4">
    <source>
        <dbReference type="Google" id="ProtNLM"/>
    </source>
</evidence>
<dbReference type="HOGENOM" id="CLU_021422_1_0_1"/>
<keyword evidence="3" id="KW-1185">Reference proteome</keyword>
<feature type="region of interest" description="Disordered" evidence="1">
    <location>
        <begin position="606"/>
        <end position="639"/>
    </location>
</feature>
<name>G0RYL8_CHATD</name>
<dbReference type="OrthoDB" id="5213490at2759"/>
<reference evidence="2 3" key="1">
    <citation type="journal article" date="2011" name="Cell">
        <title>Insight into structure and assembly of the nuclear pore complex by utilizing the genome of a eukaryotic thermophile.</title>
        <authorList>
            <person name="Amlacher S."/>
            <person name="Sarges P."/>
            <person name="Flemming D."/>
            <person name="van Noort V."/>
            <person name="Kunze R."/>
            <person name="Devos D.P."/>
            <person name="Arumugam M."/>
            <person name="Bork P."/>
            <person name="Hurt E."/>
        </authorList>
    </citation>
    <scope>NUCLEOTIDE SEQUENCE [LARGE SCALE GENOMIC DNA]</scope>
    <source>
        <strain evidence="3">DSM 1495 / CBS 144.50 / IMI 039719</strain>
    </source>
</reference>
<dbReference type="SUPFAM" id="SSF52047">
    <property type="entry name" value="RNI-like"/>
    <property type="match status" value="1"/>
</dbReference>
<gene>
    <name evidence="2" type="ORF">CTHT_0007150</name>
</gene>
<dbReference type="KEGG" id="cthr:CTHT_0007150"/>
<feature type="region of interest" description="Disordered" evidence="1">
    <location>
        <begin position="747"/>
        <end position="771"/>
    </location>
</feature>
<accession>G0RYL8</accession>
<feature type="compositionally biased region" description="Low complexity" evidence="1">
    <location>
        <begin position="756"/>
        <end position="768"/>
    </location>
</feature>
<dbReference type="GeneID" id="18254753"/>
<evidence type="ECO:0000313" key="3">
    <source>
        <dbReference type="Proteomes" id="UP000008066"/>
    </source>
</evidence>
<dbReference type="RefSeq" id="XP_006691246.1">
    <property type="nucleotide sequence ID" value="XM_006691183.1"/>
</dbReference>
<dbReference type="EMBL" id="GL988032">
    <property type="protein sequence ID" value="EGS24004.1"/>
    <property type="molecule type" value="Genomic_DNA"/>
</dbReference>
<dbReference type="eggNOG" id="ENOG502S6PB">
    <property type="taxonomic scope" value="Eukaryota"/>
</dbReference>
<sequence>MANTYASDTPCLPSYQDAIARVDWLDLVAPYMNVKHYARLCRVSKRFYAQFAPRLWNDPVTVVCLLSRDPVDLDWLYVFLAHCIKRVRPETRALVRSLDLRPLLAAVSVAQFSVSMAGSSALLSRALSVFPSLACLLVDGHPDLDLASLAARPVSEDASGHPLLLLSIPRCQTELPAAFFASPLLRSLVYLDVSYLPGSLKTALAQKTLSPASLPYLRILKAQGREMDDATAALLFKVFGAQLWSVDLSRNRLTDAVFEDMDLCFAPVPCRKGDAGVEGSIMQHSALGTSMFGLFSHIWESKWSGTFNHPHRYLADAPGYSQDVHTNRLDGTVKIHDDSADAVKTLLSGGAGRHSPVLERIPGLVICQSPFGLTHLYLNGNSISAAALTKRMRMSPGLLQHLECDTPLFTIPEAARRRSWLASKEVKLWGILGEAHWFRSLVAPDLQVLRIHHSLVTQLLTLHIPYRLPMETLWLAETYLLPRAEMAYPQAFVPDMNPRLRSLTLTHIPRYSTGRLIEKLIAFLKLASLQERAVQDVRRSSSRRGPAVLSGLRHIRLEFQPDPRQTFEEDLNYDEELDFERSLTSFQEFSITDTLNWDSSLADEKPVAQRQVDPSPYGTCLPNTAPPASEPKETSPTQSVQLTPFYPYSIRENENKNTMRHTWTYHGRTVIAPVFIGDGHLRPSNHPALNEYMRLLASGDADLLADPEPASPCHVAAGVPGGAIVFGAAWKGILATLSDRNWSALPTPPLLPRGMSNSSSSGNTGSKSESLKAGLGGCASGDLSSCAVHGCEGCAGNNYTTPFLGQKTCSSTGSGPTENHQAYITPQSHVQFQSQVSSPRKAPKPTRAQLAQMRDVVAAIKAYRAQTRAAYEEEKRKAKAEGREILLGEPHFHWMGSLEVVVPVGG</sequence>
<evidence type="ECO:0000313" key="2">
    <source>
        <dbReference type="EMBL" id="EGS24004.1"/>
    </source>
</evidence>
<organism evidence="3">
    <name type="scientific">Chaetomium thermophilum (strain DSM 1495 / CBS 144.50 / IMI 039719)</name>
    <name type="common">Thermochaetoides thermophila</name>
    <dbReference type="NCBI Taxonomy" id="759272"/>
    <lineage>
        <taxon>Eukaryota</taxon>
        <taxon>Fungi</taxon>
        <taxon>Dikarya</taxon>
        <taxon>Ascomycota</taxon>
        <taxon>Pezizomycotina</taxon>
        <taxon>Sordariomycetes</taxon>
        <taxon>Sordariomycetidae</taxon>
        <taxon>Sordariales</taxon>
        <taxon>Chaetomiaceae</taxon>
        <taxon>Thermochaetoides</taxon>
    </lineage>
</organism>
<proteinExistence type="predicted"/>